<organism evidence="2">
    <name type="scientific">marine sediment metagenome</name>
    <dbReference type="NCBI Taxonomy" id="412755"/>
    <lineage>
        <taxon>unclassified sequences</taxon>
        <taxon>metagenomes</taxon>
        <taxon>ecological metagenomes</taxon>
    </lineage>
</organism>
<gene>
    <name evidence="2" type="ORF">LCGC14_1100550</name>
</gene>
<comment type="caution">
    <text evidence="2">The sequence shown here is derived from an EMBL/GenBank/DDBJ whole genome shotgun (WGS) entry which is preliminary data.</text>
</comment>
<evidence type="ECO:0000259" key="1">
    <source>
        <dbReference type="SMART" id="SM00327"/>
    </source>
</evidence>
<protein>
    <recommendedName>
        <fullName evidence="1">VWFA domain-containing protein</fullName>
    </recommendedName>
</protein>
<accession>A0A0F9QFQ9</accession>
<reference evidence="2" key="1">
    <citation type="journal article" date="2015" name="Nature">
        <title>Complex archaea that bridge the gap between prokaryotes and eukaryotes.</title>
        <authorList>
            <person name="Spang A."/>
            <person name="Saw J.H."/>
            <person name="Jorgensen S.L."/>
            <person name="Zaremba-Niedzwiedzka K."/>
            <person name="Martijn J."/>
            <person name="Lind A.E."/>
            <person name="van Eijk R."/>
            <person name="Schleper C."/>
            <person name="Guy L."/>
            <person name="Ettema T.J."/>
        </authorList>
    </citation>
    <scope>NUCLEOTIDE SEQUENCE</scope>
</reference>
<dbReference type="Gene3D" id="3.40.50.410">
    <property type="entry name" value="von Willebrand factor, type A domain"/>
    <property type="match status" value="1"/>
</dbReference>
<dbReference type="SMART" id="SM00327">
    <property type="entry name" value="VWA"/>
    <property type="match status" value="1"/>
</dbReference>
<proteinExistence type="predicted"/>
<dbReference type="SUPFAM" id="SSF53300">
    <property type="entry name" value="vWA-like"/>
    <property type="match status" value="1"/>
</dbReference>
<sequence length="323" mass="36272">MTRLYALIATAIFLLLAIFLPAIPFSVERYNLVFMLDITRSMNVQDYNNADGGAISRLDRAKQAMLNAARDLPCGSKVGLGVFTERAPALLYSPIEVCQDYPILQASIDALDWRMAWVADSNISQALYNSRELMENKVLEGNKLVFFTDGQEAPPINPRYAPDFSYLENHDEDEQWQAGIIVGIGDLSLSKIPKFDEDGVQIGFYKAEDVPHASRFGLPSDPKKIEGYIPRNGPWGTAKVTGTEHLSSLKEDYLIELAKTSKMRYHRLQDDAGLDTALQQESLSHISTQPTQFNQIAAILALLSLLYCYHPFRPKWPLAKQQK</sequence>
<dbReference type="AlphaFoldDB" id="A0A0F9QFQ9"/>
<dbReference type="Pfam" id="PF13519">
    <property type="entry name" value="VWA_2"/>
    <property type="match status" value="1"/>
</dbReference>
<dbReference type="InterPro" id="IPR002035">
    <property type="entry name" value="VWF_A"/>
</dbReference>
<evidence type="ECO:0000313" key="2">
    <source>
        <dbReference type="EMBL" id="KKN04133.1"/>
    </source>
</evidence>
<feature type="domain" description="VWFA" evidence="1">
    <location>
        <begin position="29"/>
        <end position="220"/>
    </location>
</feature>
<dbReference type="CDD" id="cd00198">
    <property type="entry name" value="vWFA"/>
    <property type="match status" value="1"/>
</dbReference>
<dbReference type="EMBL" id="LAZR01004955">
    <property type="protein sequence ID" value="KKN04133.1"/>
    <property type="molecule type" value="Genomic_DNA"/>
</dbReference>
<name>A0A0F9QFQ9_9ZZZZ</name>
<dbReference type="InterPro" id="IPR036465">
    <property type="entry name" value="vWFA_dom_sf"/>
</dbReference>